<comment type="caution">
    <text evidence="10">Lacks conserved residue(s) required for the propagation of feature annotation.</text>
</comment>
<dbReference type="SMART" id="SM00825">
    <property type="entry name" value="PKS_KS"/>
    <property type="match status" value="3"/>
</dbReference>
<dbReference type="InterPro" id="IPR020806">
    <property type="entry name" value="PKS_PP-bd"/>
</dbReference>
<evidence type="ECO:0000256" key="9">
    <source>
        <dbReference type="ARBA" id="ARBA00054155"/>
    </source>
</evidence>
<dbReference type="SMART" id="SM00823">
    <property type="entry name" value="PKS_PP"/>
    <property type="match status" value="4"/>
</dbReference>
<dbReference type="GO" id="GO:0005886">
    <property type="term" value="C:plasma membrane"/>
    <property type="evidence" value="ECO:0007669"/>
    <property type="project" value="TreeGrafter"/>
</dbReference>
<dbReference type="Gene3D" id="3.40.50.150">
    <property type="entry name" value="Vaccinia Virus protein VP39"/>
    <property type="match status" value="1"/>
</dbReference>
<dbReference type="Pfam" id="PF02801">
    <property type="entry name" value="Ketoacyl-synt_C"/>
    <property type="match status" value="3"/>
</dbReference>
<evidence type="ECO:0000313" key="16">
    <source>
        <dbReference type="Proteomes" id="UP000295270"/>
    </source>
</evidence>
<dbReference type="InterPro" id="IPR042104">
    <property type="entry name" value="PKS_dehydratase_sf"/>
</dbReference>
<dbReference type="PROSITE" id="PS52004">
    <property type="entry name" value="KS3_2"/>
    <property type="match status" value="3"/>
</dbReference>
<dbReference type="CDD" id="cd08953">
    <property type="entry name" value="KR_2_SDR_x"/>
    <property type="match status" value="3"/>
</dbReference>
<sequence length="4932" mass="551504">MKIRKFKSIFSGDEYFFTDHEVNSMKILPGAAYLELARAAGEICSNERITSIHNVNWIDMLESKTNATKVETRISANTGVLTYEIFDVTSETERIVTSGYFGTEKLKATAPFDIDSIKKRLNNFKSGKDCYSHFKQIGILYGERFRGIQELYYSDQESLARIELYTDASSLILTPELIDNAFQACVAFNFNSVNGIEVPYSVGTIKIHKNLTHEIWAYVKKDNQKENINTYTIQVLNATGEVLVSLQDFATLPIQKEINKPNTAITFHPVWNRVAVTEKPTKNAKSALLITGKGTKNETFLQKLQLSLSLQSIQSTIMEDIPDSIYDDTDIFLLNGLFPVGDKNSFQCAETIVFEEIKKIQETYGNKPVRLTVLTLQTVQVFDYDSCEIYGGGIAGLTGSLAQEHPNWKVRLIDLSTLELKSGDAEKINSFSFNYNGEIIAFRKSFFYQQKLYPITLNTTGKSKLKESGVYVLLGGAGGIGQVTSRYLIEKYNAQIVWLGRSPLNAEIRLAQKETAVNGREPLYICCDANNAISMKNAYQKIKLTHNQINGLFHLAIVLNDKLLINMTTSDFEKSYYPKSLGSHNFIDSFQDENLDFICFYSSVQSQWTAKGQANYASGCSYKDSLGRFITQKTKTTCYTINWGYWGETGIVSSQDYRQSMATLGIGSITASKGMEVLEQMLQQDLTQIIAIKLSDQVKYPMYNLVQNEATRTITVQTDLKVDLTNIPLYDYNEAIEESFRKICSKAVYQKLLQLGIINGIKVSTLIERLKIQTKYNRLITELLRELCAENYIKITNDEIILTEKIGEEIALFNFEETLNTFVLRYSHYKAYANLLTICITSFNEILLGTKNATDIIFPFGSMELVSAVYNSGEQSDYFNRLLSESVANGIGKLQTSDKIRILEIGAGTGGTSRFLFEELKAYQHRLEYIYTDVSQSFLLHAEQNFKHTAPYLKTQLFNIEKSAEQQGFEPGSFDILIGANVIHATKNIASTLKNIKQVLKKDGVLILNELAKTELFSTLTFGLLDGWWNYNDEELRLEGSPGLSAKNWEIVFQELGFDNIKSSNSKAHLPQQIITCTSNGSIMVELNLTEEMLPEVPKVKNTVKIEIDQEKYKLKITTYLRKIFSRILKLEENKIGLDTAFAALGVDSILIGTLSKELSKELGEVSATNFFEYANINELAVYFLENHLAYFREEEASEQFQNEITKFPAAESVAATEEKKEKAIKLSPLDHNEPIAIIGVSGKYPKADSIEEFWENLKSGTDCITRIPKGRWDNERYYDAAKGKDGAINSNYGGFLNGMDQFDPLFFNISPVDAERMDPQERLFLQTAWESIEDAGYAVEKLAEKKTGVYVGVMYEEYQLFGAEESLKGNHLVLGGSASSIANRVSYYCNFRGPSMAIDTMCSSSLTAIHLACNDLRLGHTQVAIAGGVNITTHPNKYLMLSRGAFLSNRGKCESFGSKGEGFIPGEGVGAIVLKKLSDAQLDGDRIYAVIKGSSVNHGGKANGYTVPKPTAQAEVISSAIKNSGVNPDHISYIEAHGTGTSLGDPVEIAGLAKAFGTTKTQFCSIGSVKSNIGHCESAAGIAGVTKIILQLKYNLLVPSLHSAELNPNINFEKSPFKVQQKLEQWNKTEGKARIAGISSFGAGGSNAHLILEEFTAKPAVIKNRKENLILLSAKDTERLKVLAGNLKKFAEHNEEISIDDIAYTLQVGRTVMNERLAFVVADKAELIQRIEDYIAGHKANLMIGSANAGGINLLINNEAGKTFVNTIIKNNETETLGQLWINGITIDWNLLYNSQKPNKVSLPTYPFVRERYWFQPSDMNLSLPANITHQLLHENTSTLHKLGFTTHLTSNEEVIRDHVVRRKKILSGVAYLEMGREAGERVAEEKISVIKNIAWLSPVIIDNTPVAVHTSLFPLENALSFSIYSTEDTEHCTGLLTYDLPERQENFSLSEIRARLHHTKKGADCYDFFQSLQLDHGPSFQGIQELHFNENEALSKITLTLNGQYVLQPGIMDSALQTCAAFSFNKDNISLFLPFSLKEVSIYADLKETVWCYAVKNETEQENKISSYTLFILNEFGEVLVRMKDFVTLPLGNDDDDDDDEQTLFYTKVWKNVALPELKHSHFNANRCLIILGEKDEFEQKIREYYPEEIFSIQESNEQETFFRLLNLIQEKNKSKSKVDFVLLYDSANELKFSFVAGLLRTATIENTNLSFKIISLSGLQDRSVADLCTIIDSECGQEVLEVCYKNDDRKIKVLKPIQLAGQSYVNQIKEEGVYVIAGGSGGIGRIVATEISKTKKVKIILLGRSKDLDNLPDCIDDSAKITYLQCDIENNVEVEQCIAKIKEEFGGLNGIIHSAGLIKDSFLKDKTREEARIVLHVKIQGIKNLDKATKSEKLDFILLFSSIASITGNAGQGDYAAANAYLDAFAFDRNKLQKKGKRYGKTISINWPLWEEGGMQVPAHIKKEVKKSWGIVPLDNNNGIAALHKILNTDFSQVIVFYGIKERIEKRLYSAPKAINRKTDNIEEKKDNKAGNGHDLNAKIENSILAIISKLIKIDPNKIRKEEEFGTYGFDSVSLTKFATELSKLYDLDITPTVFFNSPTVLDLAAHLIENYAIEMAAVYKSGKTNETVSNVFDQATNKITEKRIGWISALTSPIRSTKISAVEEEQEDPIAIVGISGRFPGTKNLEDFWNNIKENKDLITEVPLERWDWKAIYGDPVKEKNKTKAKWGGFIEGIGTFDPLYFNISPAEAELMDPQQRITLQSVYSALEDAGIPAGKIKGTDTGVYIGCSSSDYKTLIAANENLSNSTLATTGTSQSVLVNRISYLLDLHGPSEPIDTACSSSLIAIHRAVENIRNGDCEMAIAGGVNALLTPELTLSFSQAGVLSQDGRCKTFDESANGYVRGEGVGIVILKKLSKAKRDGNPVYALIKGSAVNHGGKANTMTSPNSNAQKELLLKAYRAAKVDPRDVGYIEAHGTGTNLGDPVECEGLKLAFRQLYKENGIELPAEPHCALGSVKTNVGHLEAAAGIVGLTKLLYAIKNKTRPGNAHLKVPNPYLNFTDTPFYLQKETTNWETKDGKPRIAGISSFGAGGSNAHIVIEEYIPEKTMLKDEEKGPFLILLSAKNSSRLKDRVQDLLNYSEEKPNLSLQNIAYTLQVGREHMDERLAFEVFSYQEFNEALSAYLVGNNKNITTGNVRKPLLDFRLEGIEQQGYIDHALEQKDIQSLIQLWINGFDVDWNILYDNHFTPKKISLPTYPFEKKYFWVNIPNNDAKNLIQEQKLHPLVHQNESTLVDQHFTSIYSGQEPFLQDHQVNGEKMLPGVAYLELARAAGEISLNKKITGLREVTWLTPIRVNGAAEKIGITILEEKNDAIGYEIYSESEGSLKIHSKGKFETAQNSTTKKYDLPSLRRKLKHTRNKEECYLHFKKLGLDYGETFQGIQTLYYGDSEALSQIILPKAEDGYLLPPGVMDSALQTCAGLSFLNNMQGQELPFSVKEVNILGSLKGELWCYVEKAKNRNDKVSAYQIHLLNSEGEEVLSFVDFKALPIGQLQQSTSASIATVQSYQSVWRYGIQNKKQHDCKTVVLLNEGSLLLAEKLQEELEIEVILLSSTNEIEKWWEISTMIKNYINQGNIQFLLVYQNNEYLQVDFLSGFFKTAKLELPKINGKLLGVDSLTIRDLDQVAGYIEAEIGIDEDEVRYFNGVREVKKTESFLLMESDKGCKIKKGGVYIITGGFGGLGRIVAEHILKTEDVRLVILGKSKLDANRQIQLGKWNNASYYTCDFTNKEDVFKCIYEIKETIGAITGVIHCAGITQDSLLVNKTKEQISTVFDPKINGIKFLDEAMQHESLDFMVLFSSITAVVGSSGQACYSAANAYLNSFARYRNELTAKGKRKGHTISIDWPLWEDGGIKMANENKAFLKKKWGMEPLPTQEGIAVFEKLLTSCLDHCVITFGESQKIEKVLISGQNENQRNEVVQNATHTVTEIQKILKEICGALLKIEEKDIDIDVDFTEYGVDSIMMMNILNALEERFEATMEPTIIVNYPTIELLAYFLASENIKKPGVAIDSQEPIKESFFEKTDFQNIEESITETKKVTIPESSEKANKIAVIGMACHLPGSDNIKEFWDNLKAGKELISDTPKERWDMGEYFSAQEELDKTYTDKGGFITNPGLFDAHYFKISDDEAISMDPQQRLTLELSRQLIANCGYDKKELYNSNTGVYIGAKDNNYVRNNYHLLPKGTHQNVIVNNISNMIAARVSDFYNFNGASLVIDTACSSSLVAIHQACEDILNGKIEMAIAGGISILVDAFGHIAFSQAKVLSRDGHSYVFDERAEGFVLGEGGGLVMLKEYEQAKRDGNTIIGTIIGSAINNDGKTMGLTVPNKEGQKAVIQKALDKTVISPEQISYYEAHGTGTLLGDPIEVKAATEIYQQYGSKKQFCALGSVKSNVGHNMTAAGVTGLIKILLQMQYGQLVPTINCENPHPRFKFSESPFYPNTRLKDWNEEHKIAAISSFGFGGTNCHLILEKNKNETTSLRQPLPVQRLSNKSYWLGEEIREIADKEQLQDIVSEVFSYNETYLKDHLVNGNRILLGTTFLGLATNHIQSKSDKVVVLSRILFKNQVILNHNEQLKVKVSFVNNAFAVSSENTTTAYLIDVAEGKLEESLISIPDNCLSEIKMLKESAYLKLGKEAFYQKDMEKGIVQGDSLQVIEKIHIGENKSLAELRLPKQEGIHKYNLMDPVLLNGGLVATLALIKNIDTPFLPLMIKEFKIYEKIPEQCLVIGEIIKMNREIIETNFKFCSIEGEVIGEVTGFVCKKTSFTDQEAIKISDHSKEIKTEQAETFLRRVLQSASSKDISIISSEKNFMDMGIDSSELIALVKIMEEELGTELYPTLFFEYQNLNELAQYLQEEYPNRFHPETVHEKLSTTN</sequence>
<dbReference type="InterPro" id="IPR013217">
    <property type="entry name" value="Methyltransf_12"/>
</dbReference>
<feature type="region of interest" description="C-terminal hotdog fold" evidence="10">
    <location>
        <begin position="1959"/>
        <end position="2099"/>
    </location>
</feature>
<feature type="domain" description="PKS/mFAS DH" evidence="13">
    <location>
        <begin position="3285"/>
        <end position="3560"/>
    </location>
</feature>
<feature type="region of interest" description="N-terminal hotdog fold" evidence="10">
    <location>
        <begin position="1831"/>
        <end position="1945"/>
    </location>
</feature>
<dbReference type="SUPFAM" id="SSF53335">
    <property type="entry name" value="S-adenosyl-L-methionine-dependent methyltransferases"/>
    <property type="match status" value="1"/>
</dbReference>
<dbReference type="PROSITE" id="PS00606">
    <property type="entry name" value="KS3_1"/>
    <property type="match status" value="1"/>
</dbReference>
<dbReference type="Proteomes" id="UP000295270">
    <property type="component" value="Unassembled WGS sequence"/>
</dbReference>
<evidence type="ECO:0000256" key="6">
    <source>
        <dbReference type="ARBA" id="ARBA00022679"/>
    </source>
</evidence>
<dbReference type="Pfam" id="PF08659">
    <property type="entry name" value="KR"/>
    <property type="match status" value="3"/>
</dbReference>
<dbReference type="InterPro" id="IPR057326">
    <property type="entry name" value="KR_dom"/>
</dbReference>
<dbReference type="InterPro" id="IPR014030">
    <property type="entry name" value="Ketoacyl_synth_N"/>
</dbReference>
<dbReference type="PANTHER" id="PTHR43775:SF37">
    <property type="entry name" value="SI:DKEY-61P9.11"/>
    <property type="match status" value="1"/>
</dbReference>
<dbReference type="CDD" id="cd00833">
    <property type="entry name" value="PKS"/>
    <property type="match status" value="3"/>
</dbReference>
<dbReference type="OrthoDB" id="1230081at2"/>
<dbReference type="GO" id="GO:0071770">
    <property type="term" value="P:DIM/DIP cell wall layer assembly"/>
    <property type="evidence" value="ECO:0007669"/>
    <property type="project" value="TreeGrafter"/>
</dbReference>
<dbReference type="InterPro" id="IPR050091">
    <property type="entry name" value="PKS_NRPS_Biosynth_Enz"/>
</dbReference>
<keyword evidence="16" id="KW-1185">Reference proteome</keyword>
<dbReference type="InterPro" id="IPR049551">
    <property type="entry name" value="PKS_DH_C"/>
</dbReference>
<dbReference type="PROSITE" id="PS50075">
    <property type="entry name" value="CARRIER"/>
    <property type="match status" value="4"/>
</dbReference>
<dbReference type="Pfam" id="PF00109">
    <property type="entry name" value="ketoacyl-synt"/>
    <property type="match status" value="3"/>
</dbReference>
<evidence type="ECO:0000256" key="5">
    <source>
        <dbReference type="ARBA" id="ARBA00022553"/>
    </source>
</evidence>
<dbReference type="InterPro" id="IPR009081">
    <property type="entry name" value="PP-bd_ACP"/>
</dbReference>
<dbReference type="InterPro" id="IPR020841">
    <property type="entry name" value="PKS_Beta-ketoAc_synthase_dom"/>
</dbReference>
<comment type="subcellular location">
    <subcellularLocation>
        <location evidence="1">Cytoplasm</location>
    </subcellularLocation>
</comment>
<proteinExistence type="predicted"/>
<dbReference type="GO" id="GO:0004312">
    <property type="term" value="F:fatty acid synthase activity"/>
    <property type="evidence" value="ECO:0007669"/>
    <property type="project" value="TreeGrafter"/>
</dbReference>
<dbReference type="Pfam" id="PF22336">
    <property type="entry name" value="RhiE-like_linker"/>
    <property type="match status" value="1"/>
</dbReference>
<dbReference type="EMBL" id="SLWA01000004">
    <property type="protein sequence ID" value="TCN57664.1"/>
    <property type="molecule type" value="Genomic_DNA"/>
</dbReference>
<evidence type="ECO:0000256" key="4">
    <source>
        <dbReference type="ARBA" id="ARBA00022490"/>
    </source>
</evidence>
<feature type="domain" description="Ketosynthase family 3 (KS3)" evidence="12">
    <location>
        <begin position="2671"/>
        <end position="3104"/>
    </location>
</feature>
<feature type="domain" description="Carrier" evidence="11">
    <location>
        <begin position="2538"/>
        <end position="2615"/>
    </location>
</feature>
<dbReference type="Gene3D" id="3.40.50.720">
    <property type="entry name" value="NAD(P)-binding Rossmann-like Domain"/>
    <property type="match status" value="3"/>
</dbReference>
<reference evidence="14" key="3">
    <citation type="submission" date="2019-03" db="EMBL/GenBank/DDBJ databases">
        <authorList>
            <person name="Whitman W."/>
            <person name="Huntemann M."/>
            <person name="Clum A."/>
            <person name="Pillay M."/>
            <person name="Palaniappan K."/>
            <person name="Varghese N."/>
            <person name="Mikhailova N."/>
            <person name="Stamatis D."/>
            <person name="Reddy T."/>
            <person name="Daum C."/>
            <person name="Shapiro N."/>
            <person name="Ivanova N."/>
            <person name="Kyrpides N."/>
            <person name="Woyke T."/>
        </authorList>
    </citation>
    <scope>NUCLEOTIDE SEQUENCE</scope>
    <source>
        <strain evidence="14">P5626</strain>
    </source>
</reference>
<keyword evidence="6 14" id="KW-0808">Transferase</keyword>
<keyword evidence="3" id="KW-0596">Phosphopantetheine</keyword>
<feature type="domain" description="Carrier" evidence="11">
    <location>
        <begin position="1115"/>
        <end position="1188"/>
    </location>
</feature>
<reference evidence="15 17" key="2">
    <citation type="journal article" date="2018" name="Syst. Appl. Microbiol.">
        <title>Flavobacterium circumlabens sp. nov. and Flavobacterium cupreum sp. nov., two psychrotrophic species isolated from Antarctic environmental samples.</title>
        <authorList>
            <person name="Kralova S."/>
            <person name="Busse H.J."/>
            <person name="Svec P."/>
            <person name="Maslanova I."/>
            <person name="Stankova E."/>
            <person name="Bartak M."/>
            <person name="Sedlacek I."/>
        </authorList>
    </citation>
    <scope>NUCLEOTIDE SEQUENCE [LARGE SCALE GENOMIC DNA]</scope>
    <source>
        <strain evidence="15 17">CCM 8828</strain>
    </source>
</reference>
<dbReference type="GO" id="GO:0004315">
    <property type="term" value="F:3-oxoacyl-[acyl-carrier-protein] synthase activity"/>
    <property type="evidence" value="ECO:0007669"/>
    <property type="project" value="InterPro"/>
</dbReference>
<keyword evidence="8" id="KW-0511">Multifunctional enzyme</keyword>
<evidence type="ECO:0000259" key="13">
    <source>
        <dbReference type="PROSITE" id="PS52019"/>
    </source>
</evidence>
<accession>A0A4Y7UD84</accession>
<feature type="domain" description="Ketosynthase family 3 (KS3)" evidence="12">
    <location>
        <begin position="1233"/>
        <end position="1655"/>
    </location>
</feature>
<dbReference type="InterPro" id="IPR054514">
    <property type="entry name" value="RhiE-like_linker"/>
</dbReference>
<dbReference type="RefSeq" id="WP_132036248.1">
    <property type="nucleotide sequence ID" value="NZ_QWDN01000004.1"/>
</dbReference>
<evidence type="ECO:0000256" key="3">
    <source>
        <dbReference type="ARBA" id="ARBA00022450"/>
    </source>
</evidence>
<dbReference type="GO" id="GO:0005737">
    <property type="term" value="C:cytoplasm"/>
    <property type="evidence" value="ECO:0007669"/>
    <property type="project" value="UniProtKB-SubCell"/>
</dbReference>
<dbReference type="SUPFAM" id="SSF51735">
    <property type="entry name" value="NAD(P)-binding Rossmann-fold domains"/>
    <property type="match status" value="3"/>
</dbReference>
<dbReference type="Gene3D" id="3.40.47.10">
    <property type="match status" value="3"/>
</dbReference>
<dbReference type="SUPFAM" id="SSF47336">
    <property type="entry name" value="ACP-like"/>
    <property type="match status" value="4"/>
</dbReference>
<evidence type="ECO:0000313" key="17">
    <source>
        <dbReference type="Proteomes" id="UP000298340"/>
    </source>
</evidence>
<evidence type="ECO:0000256" key="1">
    <source>
        <dbReference type="ARBA" id="ARBA00004496"/>
    </source>
</evidence>
<dbReference type="InterPro" id="IPR029063">
    <property type="entry name" value="SAM-dependent_MTases_sf"/>
</dbReference>
<feature type="active site" description="Proton acceptor; for dehydratase activity" evidence="10">
    <location>
        <position position="3314"/>
    </location>
</feature>
<comment type="pathway">
    <text evidence="2">Antibiotic biosynthesis.</text>
</comment>
<dbReference type="InterPro" id="IPR049552">
    <property type="entry name" value="PKS_DH_N"/>
</dbReference>
<dbReference type="SMART" id="SM00822">
    <property type="entry name" value="PKS_KR"/>
    <property type="match status" value="3"/>
</dbReference>
<dbReference type="InterPro" id="IPR013968">
    <property type="entry name" value="PKS_KR"/>
</dbReference>
<keyword evidence="7" id="KW-0677">Repeat</keyword>
<dbReference type="InterPro" id="IPR006162">
    <property type="entry name" value="Ppantetheine_attach_site"/>
</dbReference>
<dbReference type="PANTHER" id="PTHR43775">
    <property type="entry name" value="FATTY ACID SYNTHASE"/>
    <property type="match status" value="1"/>
</dbReference>
<dbReference type="InterPro" id="IPR018201">
    <property type="entry name" value="Ketoacyl_synth_AS"/>
</dbReference>
<gene>
    <name evidence="15" type="ORF">D0809_13855</name>
    <name evidence="14" type="ORF">EV142_104326</name>
</gene>
<organism evidence="15 17">
    <name type="scientific">Flavobacterium circumlabens</name>
    <dbReference type="NCBI Taxonomy" id="2133765"/>
    <lineage>
        <taxon>Bacteria</taxon>
        <taxon>Pseudomonadati</taxon>
        <taxon>Bacteroidota</taxon>
        <taxon>Flavobacteriia</taxon>
        <taxon>Flavobacteriales</taxon>
        <taxon>Flavobacteriaceae</taxon>
        <taxon>Flavobacterium</taxon>
    </lineage>
</organism>
<dbReference type="InterPro" id="IPR049900">
    <property type="entry name" value="PKS_mFAS_DH"/>
</dbReference>
<dbReference type="PROSITE" id="PS00012">
    <property type="entry name" value="PHOSPHOPANTETHEINE"/>
    <property type="match status" value="2"/>
</dbReference>
<dbReference type="InterPro" id="IPR014031">
    <property type="entry name" value="Ketoacyl_synth_C"/>
</dbReference>
<dbReference type="SMART" id="SM01294">
    <property type="entry name" value="PKS_PP_betabranch"/>
    <property type="match status" value="3"/>
</dbReference>
<dbReference type="InterPro" id="IPR016039">
    <property type="entry name" value="Thiolase-like"/>
</dbReference>
<evidence type="ECO:0000256" key="7">
    <source>
        <dbReference type="ARBA" id="ARBA00022737"/>
    </source>
</evidence>
<dbReference type="Pfam" id="PF21089">
    <property type="entry name" value="PKS_DH_N"/>
    <property type="match status" value="3"/>
</dbReference>
<dbReference type="FunFam" id="3.40.47.10:FF:000019">
    <property type="entry name" value="Polyketide synthase type I"/>
    <property type="match status" value="2"/>
</dbReference>
<feature type="domain" description="PKS/mFAS DH" evidence="13">
    <location>
        <begin position="1"/>
        <end position="260"/>
    </location>
</feature>
<feature type="active site" description="Proton acceptor; for dehydratase activity" evidence="10">
    <location>
        <position position="20"/>
    </location>
</feature>
<dbReference type="Gene3D" id="1.10.1200.10">
    <property type="entry name" value="ACP-like"/>
    <property type="match status" value="4"/>
</dbReference>
<feature type="domain" description="PKS/mFAS DH" evidence="13">
    <location>
        <begin position="4551"/>
        <end position="4827"/>
    </location>
</feature>
<evidence type="ECO:0000313" key="15">
    <source>
        <dbReference type="EMBL" id="TEB43968.1"/>
    </source>
</evidence>
<feature type="region of interest" description="N-terminal hotdog fold" evidence="10">
    <location>
        <begin position="4551"/>
        <end position="4671"/>
    </location>
</feature>
<keyword evidence="5" id="KW-0597">Phosphoprotein</keyword>
<feature type="domain" description="Ketosynthase family 3 (KS3)" evidence="12">
    <location>
        <begin position="4108"/>
        <end position="4530"/>
    </location>
</feature>
<reference evidence="14 16" key="1">
    <citation type="journal article" date="2015" name="Stand. Genomic Sci.">
        <title>Genomic Encyclopedia of Bacterial and Archaeal Type Strains, Phase III: the genomes of soil and plant-associated and newly described type strains.</title>
        <authorList>
            <person name="Whitman W.B."/>
            <person name="Woyke T."/>
            <person name="Klenk H.P."/>
            <person name="Zhou Y."/>
            <person name="Lilburn T.G."/>
            <person name="Beck B.J."/>
            <person name="De Vos P."/>
            <person name="Vandamme P."/>
            <person name="Eisen J.A."/>
            <person name="Garrity G."/>
            <person name="Hugenholtz P."/>
            <person name="Kyrpides N.C."/>
        </authorList>
    </citation>
    <scope>NUCLEOTIDE SEQUENCE [LARGE SCALE GENOMIC DNA]</scope>
    <source>
        <strain evidence="14 16">P5626</strain>
    </source>
</reference>
<dbReference type="GO" id="GO:0031177">
    <property type="term" value="F:phosphopantetheine binding"/>
    <property type="evidence" value="ECO:0007669"/>
    <property type="project" value="InterPro"/>
</dbReference>
<dbReference type="InterPro" id="IPR036291">
    <property type="entry name" value="NAD(P)-bd_dom_sf"/>
</dbReference>
<name>A0A4Y7UD84_9FLAO</name>
<evidence type="ECO:0000313" key="14">
    <source>
        <dbReference type="EMBL" id="TCN57664.1"/>
    </source>
</evidence>
<feature type="active site" description="Proton acceptor; for dehydratase activity" evidence="10">
    <location>
        <position position="1860"/>
    </location>
</feature>
<dbReference type="Pfam" id="PF22621">
    <property type="entry name" value="CurL-like_PKS_C"/>
    <property type="match status" value="1"/>
</dbReference>
<dbReference type="InterPro" id="IPR020807">
    <property type="entry name" value="PKS_DH"/>
</dbReference>
<evidence type="ECO:0000256" key="8">
    <source>
        <dbReference type="ARBA" id="ARBA00023268"/>
    </source>
</evidence>
<feature type="active site" description="Proton donor; for dehydratase activity" evidence="10">
    <location>
        <position position="3474"/>
    </location>
</feature>
<feature type="region of interest" description="C-terminal hotdog fold" evidence="10">
    <location>
        <begin position="122"/>
        <end position="260"/>
    </location>
</feature>
<dbReference type="Gene3D" id="3.10.129.110">
    <property type="entry name" value="Polyketide synthase dehydratase"/>
    <property type="match status" value="4"/>
</dbReference>
<feature type="region of interest" description="N-terminal hotdog fold" evidence="10">
    <location>
        <begin position="3285"/>
        <end position="3403"/>
    </location>
</feature>
<comment type="caution">
    <text evidence="15">The sequence shown here is derived from an EMBL/GenBank/DDBJ whole genome shotgun (WGS) entry which is preliminary data.</text>
</comment>
<dbReference type="Gene3D" id="1.10.1240.100">
    <property type="match status" value="2"/>
</dbReference>
<dbReference type="Proteomes" id="UP000298340">
    <property type="component" value="Unassembled WGS sequence"/>
</dbReference>
<dbReference type="GO" id="GO:0006633">
    <property type="term" value="P:fatty acid biosynthetic process"/>
    <property type="evidence" value="ECO:0007669"/>
    <property type="project" value="InterPro"/>
</dbReference>
<dbReference type="SMART" id="SM00826">
    <property type="entry name" value="PKS_DH"/>
    <property type="match status" value="2"/>
</dbReference>
<feature type="domain" description="PKS/mFAS DH" evidence="13">
    <location>
        <begin position="1831"/>
        <end position="2099"/>
    </location>
</feature>
<dbReference type="PROSITE" id="PS52019">
    <property type="entry name" value="PKS_MFAS_DH"/>
    <property type="match status" value="4"/>
</dbReference>
<dbReference type="Pfam" id="PF08242">
    <property type="entry name" value="Methyltransf_12"/>
    <property type="match status" value="1"/>
</dbReference>
<dbReference type="Pfam" id="PF00550">
    <property type="entry name" value="PP-binding"/>
    <property type="match status" value="4"/>
</dbReference>
<dbReference type="EMBL" id="QWDN01000004">
    <property type="protein sequence ID" value="TEB43968.1"/>
    <property type="molecule type" value="Genomic_DNA"/>
</dbReference>
<dbReference type="Pfam" id="PF14765">
    <property type="entry name" value="PS-DH"/>
    <property type="match status" value="4"/>
</dbReference>
<dbReference type="CDD" id="cd02440">
    <property type="entry name" value="AdoMet_MTases"/>
    <property type="match status" value="1"/>
</dbReference>
<feature type="domain" description="Carrier" evidence="11">
    <location>
        <begin position="3984"/>
        <end position="4062"/>
    </location>
</feature>
<protein>
    <submittedName>
        <fullName evidence="14">Acyl transferase domain-containing protein</fullName>
    </submittedName>
    <submittedName>
        <fullName evidence="15">SDR family NAD(P)-dependent oxidoreductase</fullName>
    </submittedName>
</protein>
<evidence type="ECO:0000256" key="2">
    <source>
        <dbReference type="ARBA" id="ARBA00004792"/>
    </source>
</evidence>
<comment type="function">
    <text evidence="9">Involved in production of the polyketide antibiotic thailandamide.</text>
</comment>
<dbReference type="InterPro" id="IPR032821">
    <property type="entry name" value="PKS_assoc"/>
</dbReference>
<dbReference type="InterPro" id="IPR036736">
    <property type="entry name" value="ACP-like_sf"/>
</dbReference>
<evidence type="ECO:0000259" key="11">
    <source>
        <dbReference type="PROSITE" id="PS50075"/>
    </source>
</evidence>
<feature type="region of interest" description="C-terminal hotdog fold" evidence="10">
    <location>
        <begin position="4687"/>
        <end position="4827"/>
    </location>
</feature>
<feature type="active site" description="Proton donor; for dehydratase activity" evidence="10">
    <location>
        <position position="179"/>
    </location>
</feature>
<feature type="domain" description="Carrier" evidence="11">
    <location>
        <begin position="4837"/>
        <end position="4915"/>
    </location>
</feature>
<keyword evidence="4" id="KW-0963">Cytoplasm</keyword>
<feature type="region of interest" description="N-terminal hotdog fold" evidence="10">
    <location>
        <begin position="1"/>
        <end position="108"/>
    </location>
</feature>
<evidence type="ECO:0000259" key="12">
    <source>
        <dbReference type="PROSITE" id="PS52004"/>
    </source>
</evidence>
<feature type="active site" description="Proton donor; for dehydratase activity" evidence="10">
    <location>
        <position position="2015"/>
    </location>
</feature>
<feature type="region of interest" description="C-terminal hotdog fold" evidence="10">
    <location>
        <begin position="3417"/>
        <end position="3560"/>
    </location>
</feature>
<evidence type="ECO:0000256" key="10">
    <source>
        <dbReference type="PROSITE-ProRule" id="PRU01363"/>
    </source>
</evidence>
<dbReference type="Pfam" id="PF16197">
    <property type="entry name" value="KAsynt_C_assoc"/>
    <property type="match status" value="1"/>
</dbReference>
<dbReference type="SUPFAM" id="SSF53901">
    <property type="entry name" value="Thiolase-like"/>
    <property type="match status" value="3"/>
</dbReference>